<protein>
    <submittedName>
        <fullName evidence="1">Uncharacterized protein</fullName>
    </submittedName>
</protein>
<proteinExistence type="predicted"/>
<name>A0A1J0GF17_9CLOT</name>
<dbReference type="EMBL" id="CP015756">
    <property type="protein sequence ID" value="APC39970.1"/>
    <property type="molecule type" value="Genomic_DNA"/>
</dbReference>
<keyword evidence="2" id="KW-1185">Reference proteome</keyword>
<evidence type="ECO:0000313" key="1">
    <source>
        <dbReference type="EMBL" id="APC39970.1"/>
    </source>
</evidence>
<accession>A0A1J0GF17</accession>
<sequence>MEFYYTKDLITYFHMSLKTKPFVILSGISDTGKSKIVELFAQVVGANRDNKRFQLIPVRTDCSDVIDLLGYRNI</sequence>
<reference evidence="2" key="1">
    <citation type="journal article" date="2016" name="Front. Microbiol.">
        <title>Complete Genome Sequence of Clostridium estertheticum DSM 8809, a Microbe Identified in Spoiled Vacuum Packed Beef.</title>
        <authorList>
            <person name="Yu Z."/>
            <person name="Gunn L."/>
            <person name="Brennan E."/>
            <person name="Reid R."/>
            <person name="Wall P.G."/>
            <person name="Gaora O.P."/>
            <person name="Hurley D."/>
            <person name="Bolton D."/>
            <person name="Fanning S."/>
        </authorList>
    </citation>
    <scope>NUCLEOTIDE SEQUENCE [LARGE SCALE GENOMIC DNA]</scope>
    <source>
        <strain evidence="2">DSM 8809</strain>
    </source>
</reference>
<dbReference type="Proteomes" id="UP000182569">
    <property type="component" value="Chromosome"/>
</dbReference>
<dbReference type="OrthoDB" id="9781481at2"/>
<gene>
    <name evidence="1" type="ORF">A7L45_07755</name>
</gene>
<dbReference type="AlphaFoldDB" id="A0A1J0GF17"/>
<dbReference type="RefSeq" id="WP_071612264.1">
    <property type="nucleotide sequence ID" value="NZ_CP015756.1"/>
</dbReference>
<dbReference type="KEGG" id="ceu:A7L45_07755"/>
<evidence type="ECO:0000313" key="2">
    <source>
        <dbReference type="Proteomes" id="UP000182569"/>
    </source>
</evidence>
<organism evidence="1 2">
    <name type="scientific">Clostridium estertheticum subsp. estertheticum</name>
    <dbReference type="NCBI Taxonomy" id="1552"/>
    <lineage>
        <taxon>Bacteria</taxon>
        <taxon>Bacillati</taxon>
        <taxon>Bacillota</taxon>
        <taxon>Clostridia</taxon>
        <taxon>Eubacteriales</taxon>
        <taxon>Clostridiaceae</taxon>
        <taxon>Clostridium</taxon>
    </lineage>
</organism>